<dbReference type="GO" id="GO:0046872">
    <property type="term" value="F:metal ion binding"/>
    <property type="evidence" value="ECO:0007669"/>
    <property type="project" value="UniProtKB-KW"/>
</dbReference>
<evidence type="ECO:0000313" key="5">
    <source>
        <dbReference type="Proteomes" id="UP000034455"/>
    </source>
</evidence>
<dbReference type="Proteomes" id="UP000034455">
    <property type="component" value="Unassembled WGS sequence"/>
</dbReference>
<accession>A0A0M2NTI5</accession>
<dbReference type="InterPro" id="IPR052349">
    <property type="entry name" value="Metallo-hydrolase_Enzymes"/>
</dbReference>
<sequence>MRKKFINASIYKYDEASEILVENGKFKAFGKNLGEADEVIDLGGALVLPPYVDGHLHLDYYFTGQNPQIKNTSGTLFEAIDLWNDYKKGTTKEEMKSRMRQAVNDVASYGTQYIRAQTDCTDPDLTGIKAALEVRDELKDNITIQVVAFPQNGMYAFEEQGKTGRDLIEEALKLGADCVGGIPHNEWSPEAGVKSIKEIVRLAIQYDKLIDVHCDETDDVQARFLEILNAEVMKQGYGNATTASHTCSFGSADDAYAFRMMGLFRQSGLNFVSCPTENLYLQGRQDSYPKRRGLTRVKEFVDNAINVAFGQDSIVDLWYPAGSGNLMNILDNGLHATQLMREEDFPRNFDLITYNGAKLMHLDEVYGLSEGKPANFIVLDAPNVFEAQRRRVDCLASIRNGEYLFRKEKPKYTTALDIDRQTKQYL</sequence>
<dbReference type="CDD" id="cd01293">
    <property type="entry name" value="Bact_CD"/>
    <property type="match status" value="1"/>
</dbReference>
<keyword evidence="1" id="KW-0479">Metal-binding</keyword>
<dbReference type="Gene3D" id="2.30.40.10">
    <property type="entry name" value="Urease, subunit C, domain 1"/>
    <property type="match status" value="1"/>
</dbReference>
<dbReference type="InterPro" id="IPR013108">
    <property type="entry name" value="Amidohydro_3"/>
</dbReference>
<organism evidence="4 5">
    <name type="scientific">Staphylococcus cohnii subsp. cohnii</name>
    <dbReference type="NCBI Taxonomy" id="74704"/>
    <lineage>
        <taxon>Bacteria</taxon>
        <taxon>Bacillati</taxon>
        <taxon>Bacillota</taxon>
        <taxon>Bacilli</taxon>
        <taxon>Bacillales</taxon>
        <taxon>Staphylococcaceae</taxon>
        <taxon>Staphylococcus</taxon>
        <taxon>Staphylococcus cohnii species complex</taxon>
    </lineage>
</organism>
<dbReference type="PATRIC" id="fig|74704.6.peg.1163"/>
<evidence type="ECO:0000313" key="4">
    <source>
        <dbReference type="EMBL" id="KKI63026.1"/>
    </source>
</evidence>
<dbReference type="GO" id="GO:0016814">
    <property type="term" value="F:hydrolase activity, acting on carbon-nitrogen (but not peptide) bonds, in cyclic amidines"/>
    <property type="evidence" value="ECO:0007669"/>
    <property type="project" value="UniProtKB-ARBA"/>
</dbReference>
<dbReference type="SUPFAM" id="SSF51556">
    <property type="entry name" value="Metallo-dependent hydrolases"/>
    <property type="match status" value="1"/>
</dbReference>
<dbReference type="RefSeq" id="WP_019469236.1">
    <property type="nucleotide sequence ID" value="NZ_BKAS01000027.1"/>
</dbReference>
<dbReference type="EMBL" id="LAKJ01000019">
    <property type="protein sequence ID" value="KKI63026.1"/>
    <property type="molecule type" value="Genomic_DNA"/>
</dbReference>
<evidence type="ECO:0000256" key="1">
    <source>
        <dbReference type="ARBA" id="ARBA00022723"/>
    </source>
</evidence>
<dbReference type="SUPFAM" id="SSF51338">
    <property type="entry name" value="Composite domain of metallo-dependent hydrolases"/>
    <property type="match status" value="1"/>
</dbReference>
<keyword evidence="2" id="KW-0378">Hydrolase</keyword>
<reference evidence="4 5" key="1">
    <citation type="submission" date="2015-03" db="EMBL/GenBank/DDBJ databases">
        <title>Genome Assembly of Staphylococcus cohnii subsp. cohnii strain G22B2.</title>
        <authorList>
            <person name="Nair G."/>
            <person name="Kaur G."/>
            <person name="Khatri I."/>
            <person name="Singh N.K."/>
            <person name="Sathyabama S."/>
            <person name="Maurya S.K."/>
            <person name="Subramanian S."/>
            <person name="Agrewala J.N."/>
            <person name="Mayilraj S."/>
        </authorList>
    </citation>
    <scope>NUCLEOTIDE SEQUENCE [LARGE SCALE GENOMIC DNA]</scope>
    <source>
        <strain evidence="4 5">G22B2</strain>
    </source>
</reference>
<dbReference type="PANTHER" id="PTHR32027:SF0">
    <property type="entry name" value="CYTOSINE DEAMINASE"/>
    <property type="match status" value="1"/>
</dbReference>
<protein>
    <submittedName>
        <fullName evidence="4">Cytosine deaminase</fullName>
    </submittedName>
</protein>
<gene>
    <name evidence="4" type="ORF">UF66_1132</name>
</gene>
<dbReference type="InterPro" id="IPR032466">
    <property type="entry name" value="Metal_Hydrolase"/>
</dbReference>
<dbReference type="GO" id="GO:0019239">
    <property type="term" value="F:deaminase activity"/>
    <property type="evidence" value="ECO:0007669"/>
    <property type="project" value="UniProtKB-ARBA"/>
</dbReference>
<dbReference type="Pfam" id="PF07969">
    <property type="entry name" value="Amidohydro_3"/>
    <property type="match status" value="1"/>
</dbReference>
<evidence type="ECO:0000256" key="2">
    <source>
        <dbReference type="ARBA" id="ARBA00022801"/>
    </source>
</evidence>
<name>A0A0M2NTI5_STACC</name>
<evidence type="ECO:0000259" key="3">
    <source>
        <dbReference type="Pfam" id="PF07969"/>
    </source>
</evidence>
<dbReference type="InterPro" id="IPR011059">
    <property type="entry name" value="Metal-dep_hydrolase_composite"/>
</dbReference>
<comment type="caution">
    <text evidence="4">The sequence shown here is derived from an EMBL/GenBank/DDBJ whole genome shotgun (WGS) entry which is preliminary data.</text>
</comment>
<dbReference type="AlphaFoldDB" id="A0A0M2NTI5"/>
<feature type="domain" description="Amidohydrolase 3" evidence="3">
    <location>
        <begin position="90"/>
        <end position="402"/>
    </location>
</feature>
<dbReference type="PANTHER" id="PTHR32027">
    <property type="entry name" value="CYTOSINE DEAMINASE"/>
    <property type="match status" value="1"/>
</dbReference>
<dbReference type="GeneID" id="58096279"/>
<dbReference type="FunFam" id="3.20.20.140:FF:000019">
    <property type="entry name" value="Cytosine deaminase"/>
    <property type="match status" value="1"/>
</dbReference>
<proteinExistence type="predicted"/>
<dbReference type="Gene3D" id="3.20.20.140">
    <property type="entry name" value="Metal-dependent hydrolases"/>
    <property type="match status" value="1"/>
</dbReference>